<proteinExistence type="evidence at transcript level"/>
<dbReference type="InterPro" id="IPR035969">
    <property type="entry name" value="Rab-GAP_TBC_sf"/>
</dbReference>
<dbReference type="CTD" id="125058"/>
<dbReference type="GO" id="GO:0005096">
    <property type="term" value="F:GTPase activator activity"/>
    <property type="evidence" value="ECO:0007669"/>
    <property type="project" value="UniProtKB-KW"/>
</dbReference>
<dbReference type="SUPFAM" id="SSF47923">
    <property type="entry name" value="Ypt/Rab-GAP domain of gyp1p"/>
    <property type="match status" value="2"/>
</dbReference>
<dbReference type="GeneID" id="101457720"/>
<dbReference type="EMBL" id="GAMC01002450">
    <property type="protein sequence ID" value="JAC04106.1"/>
    <property type="molecule type" value="mRNA"/>
</dbReference>
<dbReference type="GO" id="GO:0005769">
    <property type="term" value="C:early endosome"/>
    <property type="evidence" value="ECO:0007669"/>
    <property type="project" value="TreeGrafter"/>
</dbReference>
<keyword evidence="5" id="KW-1185">Reference proteome</keyword>
<dbReference type="Proteomes" id="UP000606786">
    <property type="component" value="Unassembled WGS sequence"/>
</dbReference>
<dbReference type="FunFam" id="1.10.8.270:FF:000017">
    <property type="entry name" value="TBC1 domain family member 16"/>
    <property type="match status" value="1"/>
</dbReference>
<name>W8BRX1_CERCA</name>
<keyword evidence="1" id="KW-0343">GTPase activation</keyword>
<evidence type="ECO:0000256" key="1">
    <source>
        <dbReference type="ARBA" id="ARBA00022468"/>
    </source>
</evidence>
<protein>
    <submittedName>
        <fullName evidence="3">(Mediterranean fruit fly) hypothetical protein</fullName>
    </submittedName>
    <submittedName>
        <fullName evidence="4">TBC1 domain family member 16</fullName>
    </submittedName>
</protein>
<dbReference type="FunFam" id="1.10.472.80:FF:000020">
    <property type="entry name" value="TBC1 domain family, member 16"/>
    <property type="match status" value="1"/>
</dbReference>
<dbReference type="SMART" id="SM00164">
    <property type="entry name" value="TBC"/>
    <property type="match status" value="1"/>
</dbReference>
<reference evidence="4" key="1">
    <citation type="submission" date="2013-07" db="EMBL/GenBank/DDBJ databases">
        <authorList>
            <person name="Geib S."/>
        </authorList>
    </citation>
    <scope>NUCLEOTIDE SEQUENCE</scope>
</reference>
<reference evidence="4" key="2">
    <citation type="journal article" date="2014" name="BMC Genomics">
        <title>A genomic perspective to assessing quality of mass-reared SIT flies used in Mediterranean fruit fly (Ceratitis capitata) eradication in California.</title>
        <authorList>
            <person name="Calla B."/>
            <person name="Hall B."/>
            <person name="Hou S."/>
            <person name="Geib S.M."/>
        </authorList>
    </citation>
    <scope>NUCLEOTIDE SEQUENCE</scope>
</reference>
<dbReference type="Gene3D" id="1.10.472.80">
    <property type="entry name" value="Ypt/Rab-GAP domain of gyp1p, domain 3"/>
    <property type="match status" value="1"/>
</dbReference>
<dbReference type="Gene3D" id="1.10.8.270">
    <property type="entry name" value="putative rabgap domain of human tbc1 domain family member 14 like domains"/>
    <property type="match status" value="1"/>
</dbReference>
<evidence type="ECO:0000313" key="5">
    <source>
        <dbReference type="Proteomes" id="UP000606786"/>
    </source>
</evidence>
<dbReference type="PANTHER" id="PTHR22957:SF547">
    <property type="entry name" value="TBC1 DOMAIN FAMILY MEMBER 16"/>
    <property type="match status" value="1"/>
</dbReference>
<dbReference type="AlphaFoldDB" id="W8BRX1"/>
<dbReference type="PANTHER" id="PTHR22957">
    <property type="entry name" value="TBC1 DOMAIN FAMILY MEMBER GTPASE-ACTIVATING PROTEIN"/>
    <property type="match status" value="1"/>
</dbReference>
<dbReference type="InterPro" id="IPR000195">
    <property type="entry name" value="Rab-GAP-TBC_dom"/>
</dbReference>
<feature type="domain" description="Rab-GAP TBC" evidence="2">
    <location>
        <begin position="377"/>
        <end position="586"/>
    </location>
</feature>
<reference evidence="3" key="3">
    <citation type="submission" date="2020-11" db="EMBL/GenBank/DDBJ databases">
        <authorList>
            <person name="Whitehead M."/>
        </authorList>
    </citation>
    <scope>NUCLEOTIDE SEQUENCE</scope>
    <source>
        <strain evidence="3">EGII</strain>
    </source>
</reference>
<organism evidence="4">
    <name type="scientific">Ceratitis capitata</name>
    <name type="common">Mediterranean fruit fly</name>
    <name type="synonym">Tephritis capitata</name>
    <dbReference type="NCBI Taxonomy" id="7213"/>
    <lineage>
        <taxon>Eukaryota</taxon>
        <taxon>Metazoa</taxon>
        <taxon>Ecdysozoa</taxon>
        <taxon>Arthropoda</taxon>
        <taxon>Hexapoda</taxon>
        <taxon>Insecta</taxon>
        <taxon>Pterygota</taxon>
        <taxon>Neoptera</taxon>
        <taxon>Endopterygota</taxon>
        <taxon>Diptera</taxon>
        <taxon>Brachycera</taxon>
        <taxon>Muscomorpha</taxon>
        <taxon>Tephritoidea</taxon>
        <taxon>Tephritidae</taxon>
        <taxon>Ceratitis</taxon>
        <taxon>Ceratitis</taxon>
    </lineage>
</organism>
<evidence type="ECO:0000313" key="4">
    <source>
        <dbReference type="EMBL" id="JAC04106.1"/>
    </source>
</evidence>
<dbReference type="PROSITE" id="PS50086">
    <property type="entry name" value="TBC_RABGAP"/>
    <property type="match status" value="1"/>
</dbReference>
<evidence type="ECO:0000313" key="3">
    <source>
        <dbReference type="EMBL" id="CAD6996949.1"/>
    </source>
</evidence>
<evidence type="ECO:0000259" key="2">
    <source>
        <dbReference type="PROSITE" id="PS50086"/>
    </source>
</evidence>
<dbReference type="Pfam" id="PF00566">
    <property type="entry name" value="RabGAP-TBC"/>
    <property type="match status" value="1"/>
</dbReference>
<accession>W8BRX1</accession>
<sequence length="690" mass="80211">MSIVNIIKKASCRILGGDKTFERSDNYEDNEVLFCKNNVCIHPLISTRQDCELIHYPGYLTVTTKTFVDQFNKASRSTLLLTWIPNTLLCKSKLDEQNVFSKSNSFDGEFLPNNSNFNGFKSGKHEMLYGEREEEEDNQNVDIQELKNELQPLLGEHMNSIRDLNALLDRSHITSVNITISSPHIENSNLKHSIHNVVTKVNKTYFNHEYYISDDANICCAAPDLLPSQYKPNICEVNSFTQNLICRRFSVDLSQMRSLRLFFNDDNCTFGQLVIASRESQYKILHFHHGGLDHLAQVLHQWHGFMHNIAFTSGPKLQNLPYRQFMVCRPDIKKSELHPDEGNVRKITTNFFYGTLLNIKGQIEDDLLLRKCVFFGGLEKSLRRTIWPFLLKCYSYSSTFDDRAVLMDIRKQEYDEITRKRLYSMSPEEQIHFWKSVQCVVEKDIARIDRSNAFFYGDDNPNREIMKNILLNYAFYAGTTYSQGMSDLLAPVLCEVQNESETFWSFVGLLQRSLFVCAPTDTDIERNLNYLRELIRIMLPRFYEHLQCHCSSMELLFCHRWLILCFKREFTESVAIRMWEACWSNYLTDYFHLFLCLAIIAVYADDVVAQDLCADEMLLYFSSLAMYMDGQLILQKARGMLYQYRQLSKIPCTLSGLCKRCGPGMWDSEHCPALECVGHSQDDKCPLDID</sequence>
<dbReference type="EMBL" id="CAJHJT010000012">
    <property type="protein sequence ID" value="CAD6996949.1"/>
    <property type="molecule type" value="Genomic_DNA"/>
</dbReference>
<gene>
    <name evidence="4" type="primary">TBC16</name>
    <name evidence="3" type="ORF">CCAP1982_LOCUS5617</name>
</gene>
<dbReference type="KEGG" id="ccat:101457720"/>
<dbReference type="OrthoDB" id="10264062at2759"/>